<dbReference type="InterPro" id="IPR013783">
    <property type="entry name" value="Ig-like_fold"/>
</dbReference>
<dbReference type="InterPro" id="IPR001119">
    <property type="entry name" value="SLH_dom"/>
</dbReference>
<evidence type="ECO:0000313" key="3">
    <source>
        <dbReference type="Proteomes" id="UP000488506"/>
    </source>
</evidence>
<dbReference type="PANTHER" id="PTHR43308:SF5">
    <property type="entry name" value="S-LAYER PROTEIN _ PEPTIDOGLYCAN ENDO-BETA-N-ACETYLGLUCOSAMINIDASE"/>
    <property type="match status" value="1"/>
</dbReference>
<name>A0A833NXD1_UNCSA</name>
<organism evidence="2 3">
    <name type="scientific">Candidatus Saganbacteria bacterium</name>
    <dbReference type="NCBI Taxonomy" id="2575572"/>
    <lineage>
        <taxon>Bacteria</taxon>
        <taxon>Bacillati</taxon>
        <taxon>Saganbacteria</taxon>
    </lineage>
</organism>
<dbReference type="Gene3D" id="2.60.40.10">
    <property type="entry name" value="Immunoglobulins"/>
    <property type="match status" value="1"/>
</dbReference>
<reference evidence="2 3" key="1">
    <citation type="submission" date="2019-12" db="EMBL/GenBank/DDBJ databases">
        <authorList>
            <person name="Wolfe R."/>
            <person name="Danczak R."/>
            <person name="Wilkins M."/>
        </authorList>
    </citation>
    <scope>NUCLEOTIDE SEQUENCE [LARGE SCALE GENOMIC DNA]</scope>
    <source>
        <strain evidence="2">X2_MaxBin.013</strain>
    </source>
</reference>
<feature type="domain" description="SLH" evidence="1">
    <location>
        <begin position="477"/>
        <end position="536"/>
    </location>
</feature>
<dbReference type="PANTHER" id="PTHR43308">
    <property type="entry name" value="OUTER MEMBRANE PROTEIN ALPHA-RELATED"/>
    <property type="match status" value="1"/>
</dbReference>
<dbReference type="InterPro" id="IPR051465">
    <property type="entry name" value="Cell_Envelope_Struct_Comp"/>
</dbReference>
<evidence type="ECO:0000259" key="1">
    <source>
        <dbReference type="PROSITE" id="PS51272"/>
    </source>
</evidence>
<gene>
    <name evidence="2" type="ORF">FD145_431</name>
</gene>
<feature type="domain" description="SLH" evidence="1">
    <location>
        <begin position="412"/>
        <end position="475"/>
    </location>
</feature>
<dbReference type="Proteomes" id="UP000488506">
    <property type="component" value="Unassembled WGS sequence"/>
</dbReference>
<dbReference type="Pfam" id="PF09136">
    <property type="entry name" value="Glucodextran_B"/>
    <property type="match status" value="1"/>
</dbReference>
<sequence length="617" mass="66205">MDRFIDNHTERHNMKKIIIFALLMIAVLIIPAFAVDNLIVSDPMRIGVGARPLGMGKAYVAMAEDGDGIFSNPAGLGKIDGPKLTSMYSNVLGDVSYIVLGGAYPATKNSAIGLGAVVSGVSSISLYDSNAQPAGSANWGSSVVFLSYGLNLEDAKLQLGGSVKYYNQGGSGTKDIESASASGLGVDVGAIYSPSDMLSLGLNAQNPFSTKLESGNKVENSLITNIKGGVKVTLRPTESQKINILADADMAKRRPAALHFGAEYLPVPNIAIRAGLDDKDITAGVGLRAGGMEFNYAYHPYGSVAEDSTHYFSVSYVGPDKKDDSADLELSVVKPADKSVIYADNIEVTGTIKTKKGAAYPVKINGINAAVDPSGNFTFNLTVDKVGKKLIVVEATDISGKVIAKDSRKVLRLVQFSDVGDKYWAKKPIEHTGTVGLIQGYPDGTFRPDRSLTRAEMATLLVRAKNARIPGYARKVFKDVSTKYWAANYIEAAERMGLIKGYPGGKFCPNSRVNKAEAITILARFDSLLLSAEEDKPYRDVAVKHWAAKYISAAKDSGMLSYIEGGKLRPKEDVSRAEAVEMLSKTNMAGKQINELLSWDRGYELELARPVIRAGLD</sequence>
<dbReference type="SUPFAM" id="SSF56935">
    <property type="entry name" value="Porins"/>
    <property type="match status" value="1"/>
</dbReference>
<dbReference type="Gene3D" id="2.40.160.60">
    <property type="entry name" value="Outer membrane protein transport protein (OMPP1/FadL/TodX)"/>
    <property type="match status" value="1"/>
</dbReference>
<dbReference type="NCBIfam" id="NF033709">
    <property type="entry name" value="PorV_fam"/>
    <property type="match status" value="1"/>
</dbReference>
<evidence type="ECO:0000313" key="2">
    <source>
        <dbReference type="EMBL" id="KAF0134714.1"/>
    </source>
</evidence>
<feature type="domain" description="SLH" evidence="1">
    <location>
        <begin position="537"/>
        <end position="597"/>
    </location>
</feature>
<dbReference type="AlphaFoldDB" id="A0A833NXD1"/>
<dbReference type="PROSITE" id="PS51272">
    <property type="entry name" value="SLH"/>
    <property type="match status" value="3"/>
</dbReference>
<comment type="caution">
    <text evidence="2">The sequence shown here is derived from an EMBL/GenBank/DDBJ whole genome shotgun (WGS) entry which is preliminary data.</text>
</comment>
<dbReference type="Pfam" id="PF00395">
    <property type="entry name" value="SLH"/>
    <property type="match status" value="3"/>
</dbReference>
<proteinExistence type="predicted"/>
<protein>
    <submittedName>
        <fullName evidence="2">Amidase</fullName>
    </submittedName>
</protein>
<accession>A0A833NXD1</accession>
<dbReference type="EMBL" id="WPAF01000005">
    <property type="protein sequence ID" value="KAF0134714.1"/>
    <property type="molecule type" value="Genomic_DNA"/>
</dbReference>